<protein>
    <submittedName>
        <fullName evidence="2">5'-Nucleotidase domain protein</fullName>
    </submittedName>
</protein>
<dbReference type="eggNOG" id="COG2866">
    <property type="taxonomic scope" value="Bacteria"/>
</dbReference>
<dbReference type="AlphaFoldDB" id="I0AP05"/>
<reference evidence="2 3" key="1">
    <citation type="journal article" date="2012" name="Front. Microbiol.">
        <title>Complete genome of Ignavibacterium album, a metabolically versatile, flagellated, facultative anaerobe from the phylum Chlorobi.</title>
        <authorList>
            <person name="Liu Z."/>
            <person name="Frigaard N.-U."/>
            <person name="Vogl K."/>
            <person name="Iino T."/>
            <person name="Ohkuma M."/>
            <person name="Overmann J."/>
            <person name="Bryant D.A."/>
        </authorList>
    </citation>
    <scope>NUCLEOTIDE SEQUENCE [LARGE SCALE GENOMIC DNA]</scope>
    <source>
        <strain evidence="3">DSM 19864 / JCM 16511 / NBRC 101810 / Mat9-16</strain>
    </source>
</reference>
<gene>
    <name evidence="2" type="ordered locus">IALB_3009</name>
</gene>
<name>I0AP05_IGNAJ</name>
<feature type="domain" description="Secretion system C-terminal sorting" evidence="1">
    <location>
        <begin position="132"/>
        <end position="211"/>
    </location>
</feature>
<dbReference type="Proteomes" id="UP000007394">
    <property type="component" value="Chromosome"/>
</dbReference>
<dbReference type="KEGG" id="ial:IALB_3009"/>
<dbReference type="Pfam" id="PF18962">
    <property type="entry name" value="Por_Secre_tail"/>
    <property type="match status" value="1"/>
</dbReference>
<proteinExistence type="predicted"/>
<evidence type="ECO:0000259" key="1">
    <source>
        <dbReference type="Pfam" id="PF18962"/>
    </source>
</evidence>
<dbReference type="HOGENOM" id="CLU_1319478_0_0_10"/>
<accession>I0AP05</accession>
<dbReference type="EMBL" id="CP003418">
    <property type="protein sequence ID" value="AFH50712.1"/>
    <property type="molecule type" value="Genomic_DNA"/>
</dbReference>
<dbReference type="NCBIfam" id="TIGR04183">
    <property type="entry name" value="Por_Secre_tail"/>
    <property type="match status" value="1"/>
</dbReference>
<dbReference type="RefSeq" id="WP_014561850.1">
    <property type="nucleotide sequence ID" value="NC_017464.1"/>
</dbReference>
<evidence type="ECO:0000313" key="2">
    <source>
        <dbReference type="EMBL" id="AFH50712.1"/>
    </source>
</evidence>
<dbReference type="InterPro" id="IPR026444">
    <property type="entry name" value="Secre_tail"/>
</dbReference>
<evidence type="ECO:0000313" key="3">
    <source>
        <dbReference type="Proteomes" id="UP000007394"/>
    </source>
</evidence>
<keyword evidence="3" id="KW-1185">Reference proteome</keyword>
<dbReference type="STRING" id="945713.IALB_3009"/>
<sequence>MKTNKILIVIFFLLLIIENNAQNTYNVQPGIKNNQIVLQIVNTSETEISLPKPLQRRGIKNLTFRDVSKETITLKPKEEKEIKYIFDVNYDADISKQDTIEFLITDNKTIHLTKQFILIYTQPKEFKLEQNYPNPFNPTTRIRYSIPNVGTGLALSTLKVYDILGNEVVTLVNEEKPAGYYEIEFNATELSSGVYFYRLQSGNFTQTKKMILMR</sequence>
<dbReference type="OrthoDB" id="9758333at2"/>
<organism evidence="2 3">
    <name type="scientific">Ignavibacterium album (strain DSM 19864 / JCM 16511 / NBRC 101810 / Mat9-16)</name>
    <dbReference type="NCBI Taxonomy" id="945713"/>
    <lineage>
        <taxon>Bacteria</taxon>
        <taxon>Pseudomonadati</taxon>
        <taxon>Ignavibacteriota</taxon>
        <taxon>Ignavibacteria</taxon>
        <taxon>Ignavibacteriales</taxon>
        <taxon>Ignavibacteriaceae</taxon>
        <taxon>Ignavibacterium</taxon>
    </lineage>
</organism>
<dbReference type="Gene3D" id="2.60.40.4070">
    <property type="match status" value="1"/>
</dbReference>